<dbReference type="Proteomes" id="UP000194903">
    <property type="component" value="Unassembled WGS sequence"/>
</dbReference>
<dbReference type="EMBL" id="NHOC01000007">
    <property type="protein sequence ID" value="OUM20277.1"/>
    <property type="molecule type" value="Genomic_DNA"/>
</dbReference>
<keyword evidence="2" id="KW-1185">Reference proteome</keyword>
<dbReference type="AlphaFoldDB" id="A0A252F3B6"/>
<evidence type="ECO:0000313" key="2">
    <source>
        <dbReference type="Proteomes" id="UP000194903"/>
    </source>
</evidence>
<reference evidence="1 2" key="1">
    <citation type="submission" date="2017-05" db="EMBL/GenBank/DDBJ databases">
        <title>Butyricicoccus porcorum sp. nov. a butyrate-producing bacterium from the swine intestinal tract.</title>
        <authorList>
            <person name="Trachsel J."/>
            <person name="Humphrey S."/>
            <person name="Allen H.K."/>
        </authorList>
    </citation>
    <scope>NUCLEOTIDE SEQUENCE [LARGE SCALE GENOMIC DNA]</scope>
    <source>
        <strain evidence="1">BB10</strain>
    </source>
</reference>
<name>A0A252F3B6_9FIRM</name>
<gene>
    <name evidence="1" type="ORF">CBW42_09550</name>
</gene>
<protein>
    <submittedName>
        <fullName evidence="1">Uncharacterized protein</fullName>
    </submittedName>
</protein>
<comment type="caution">
    <text evidence="1">The sequence shown here is derived from an EMBL/GenBank/DDBJ whole genome shotgun (WGS) entry which is preliminary data.</text>
</comment>
<dbReference type="RefSeq" id="WP_087020532.1">
    <property type="nucleotide sequence ID" value="NZ_CP178353.1"/>
</dbReference>
<organism evidence="1 2">
    <name type="scientific">Butyricicoccus porcorum</name>
    <dbReference type="NCBI Taxonomy" id="1945634"/>
    <lineage>
        <taxon>Bacteria</taxon>
        <taxon>Bacillati</taxon>
        <taxon>Bacillota</taxon>
        <taxon>Clostridia</taxon>
        <taxon>Eubacteriales</taxon>
        <taxon>Butyricicoccaceae</taxon>
        <taxon>Butyricicoccus</taxon>
    </lineage>
</organism>
<evidence type="ECO:0000313" key="1">
    <source>
        <dbReference type="EMBL" id="OUM20277.1"/>
    </source>
</evidence>
<proteinExistence type="predicted"/>
<accession>A0A252F3B6</accession>
<sequence>MSGVKKFRITLIVAICAAIGVAAFSRLYVGRTLPEHDPGTAELQEHAAEETEGDSGEQTELVLGEEVFLSAVEEALGGQLEVSDLSAEIGENGVVLLSGSVNKSDAAALLKEQDDSISSAYLSVLDLLPDSLPLQLELTLCADGGAVAVVPKSLKVATMEIPDTVVGADAFNQLETSINRSLAGKLSRVESISSADGKLTVTGAKA</sequence>